<dbReference type="InterPro" id="IPR004875">
    <property type="entry name" value="DDE_SF_endonuclease_dom"/>
</dbReference>
<proteinExistence type="predicted"/>
<dbReference type="AlphaFoldDB" id="A0A6G0VRY1"/>
<dbReference type="InterPro" id="IPR007889">
    <property type="entry name" value="HTH_Psq"/>
</dbReference>
<dbReference type="GO" id="GO:0003677">
    <property type="term" value="F:DNA binding"/>
    <property type="evidence" value="ECO:0007669"/>
    <property type="project" value="InterPro"/>
</dbReference>
<protein>
    <submittedName>
        <fullName evidence="3">Pogo transposable element with KRAB domain</fullName>
    </submittedName>
</protein>
<dbReference type="Pfam" id="PF05225">
    <property type="entry name" value="HTH_psq"/>
    <property type="match status" value="1"/>
</dbReference>
<evidence type="ECO:0000313" key="3">
    <source>
        <dbReference type="EMBL" id="KAF0705585.1"/>
    </source>
</evidence>
<dbReference type="Pfam" id="PF03184">
    <property type="entry name" value="DDE_1"/>
    <property type="match status" value="1"/>
</dbReference>
<accession>A0A6G0VRY1</accession>
<evidence type="ECO:0000259" key="2">
    <source>
        <dbReference type="Pfam" id="PF05225"/>
    </source>
</evidence>
<dbReference type="InterPro" id="IPR050863">
    <property type="entry name" value="CenT-Element_Derived"/>
</dbReference>
<dbReference type="PANTHER" id="PTHR19303:SF71">
    <property type="entry name" value="ZINC FINGER PHD-TYPE DOMAIN-CONTAINING PROTEIN"/>
    <property type="match status" value="1"/>
</dbReference>
<keyword evidence="4" id="KW-1185">Reference proteome</keyword>
<dbReference type="OrthoDB" id="6606073at2759"/>
<dbReference type="Proteomes" id="UP000478052">
    <property type="component" value="Unassembled WGS sequence"/>
</dbReference>
<reference evidence="3 4" key="1">
    <citation type="submission" date="2019-08" db="EMBL/GenBank/DDBJ databases">
        <title>Whole genome of Aphis craccivora.</title>
        <authorList>
            <person name="Voronova N.V."/>
            <person name="Shulinski R.S."/>
            <person name="Bandarenka Y.V."/>
            <person name="Zhorov D.G."/>
            <person name="Warner D."/>
        </authorList>
    </citation>
    <scope>NUCLEOTIDE SEQUENCE [LARGE SCALE GENOMIC DNA]</scope>
    <source>
        <strain evidence="3">180601</strain>
        <tissue evidence="3">Whole Body</tissue>
    </source>
</reference>
<name>A0A6G0VRY1_APHCR</name>
<dbReference type="GO" id="GO:0005634">
    <property type="term" value="C:nucleus"/>
    <property type="evidence" value="ECO:0007669"/>
    <property type="project" value="TreeGrafter"/>
</dbReference>
<dbReference type="PANTHER" id="PTHR19303">
    <property type="entry name" value="TRANSPOSON"/>
    <property type="match status" value="1"/>
</dbReference>
<evidence type="ECO:0000313" key="4">
    <source>
        <dbReference type="Proteomes" id="UP000478052"/>
    </source>
</evidence>
<dbReference type="EMBL" id="VUJU01013199">
    <property type="protein sequence ID" value="KAF0705585.1"/>
    <property type="molecule type" value="Genomic_DNA"/>
</dbReference>
<organism evidence="3 4">
    <name type="scientific">Aphis craccivora</name>
    <name type="common">Cowpea aphid</name>
    <dbReference type="NCBI Taxonomy" id="307492"/>
    <lineage>
        <taxon>Eukaryota</taxon>
        <taxon>Metazoa</taxon>
        <taxon>Ecdysozoa</taxon>
        <taxon>Arthropoda</taxon>
        <taxon>Hexapoda</taxon>
        <taxon>Insecta</taxon>
        <taxon>Pterygota</taxon>
        <taxon>Neoptera</taxon>
        <taxon>Paraneoptera</taxon>
        <taxon>Hemiptera</taxon>
        <taxon>Sternorrhyncha</taxon>
        <taxon>Aphidomorpha</taxon>
        <taxon>Aphidoidea</taxon>
        <taxon>Aphididae</taxon>
        <taxon>Aphidini</taxon>
        <taxon>Aphis</taxon>
        <taxon>Aphis</taxon>
    </lineage>
</organism>
<feature type="domain" description="HTH psq-type" evidence="2">
    <location>
        <begin position="1"/>
        <end position="38"/>
    </location>
</feature>
<comment type="caution">
    <text evidence="3">The sequence shown here is derived from an EMBL/GenBank/DDBJ whole genome shotgun (WGS) entry which is preliminary data.</text>
</comment>
<evidence type="ECO:0000259" key="1">
    <source>
        <dbReference type="Pfam" id="PF03184"/>
    </source>
</evidence>
<sequence length="515" mass="58341">MRAAVDEILVLGKTFREACEKFSVPKSTLERKVKKKRNDPTCDVGVKDSLGPGPRLTVFSTTKENELVSYLKLMEGRLFGLKKNNITHDFSHVKKKAGFDWYQGFIKRHPELSLRKPEATSVARAMGFNKRVVDDFFQLLGGLMDQYKFKPDRIYNCDETGISSVPKSKSKIIASKGRKQVGAITSAERGETVTVEICMNAAGTYMPPFFIFPRKMFNSEFMRNAPIGSIAEFHQSGWMQKDIFEKWTVHFIQFSHATQDNPVLLLLDGHCTHTKSIELIQIARDNGVVLLCFPRHCTHRLQPLDVAFMKPLSTYYDKETTNWLRNHGGDVVTLKQLAEIFGLAFIKAATMTTAINGFQKTGICPFNPDIFNDLDFMAAETTNVLIENDDMAQVSSVPPLPVIRESCTLPEASNSTTDNEKVLDPMSGCSHWNDQTPTVKKTTFKNVSPKDVLPVPQQTLENREKKKRNSRFRGKTAVITESPYKKSLEEHQKNSKKFPAKRKVTKVKKKIIFQT</sequence>
<feature type="domain" description="DDE-1" evidence="1">
    <location>
        <begin position="191"/>
        <end position="355"/>
    </location>
</feature>
<gene>
    <name evidence="3" type="ORF">FWK35_00034502</name>
</gene>